<dbReference type="InterPro" id="IPR013783">
    <property type="entry name" value="Ig-like_fold"/>
</dbReference>
<reference evidence="2" key="1">
    <citation type="journal article" date="2021" name="PeerJ">
        <title>Extensive microbial diversity within the chicken gut microbiome revealed by metagenomics and culture.</title>
        <authorList>
            <person name="Gilroy R."/>
            <person name="Ravi A."/>
            <person name="Getino M."/>
            <person name="Pursley I."/>
            <person name="Horton D.L."/>
            <person name="Alikhan N.F."/>
            <person name="Baker D."/>
            <person name="Gharbi K."/>
            <person name="Hall N."/>
            <person name="Watson M."/>
            <person name="Adriaenssens E.M."/>
            <person name="Foster-Nyarko E."/>
            <person name="Jarju S."/>
            <person name="Secka A."/>
            <person name="Antonio M."/>
            <person name="Oren A."/>
            <person name="Chaudhuri R.R."/>
            <person name="La Ragione R."/>
            <person name="Hildebrand F."/>
            <person name="Pallen M.J."/>
        </authorList>
    </citation>
    <scope>NUCLEOTIDE SEQUENCE</scope>
    <source>
        <strain evidence="2">Gambia2-208</strain>
    </source>
</reference>
<feature type="domain" description="BACON" evidence="1">
    <location>
        <begin position="57"/>
        <end position="114"/>
    </location>
</feature>
<evidence type="ECO:0000313" key="2">
    <source>
        <dbReference type="EMBL" id="HIY87438.1"/>
    </source>
</evidence>
<dbReference type="EMBL" id="DXCV01000017">
    <property type="protein sequence ID" value="HIY87438.1"/>
    <property type="molecule type" value="Genomic_DNA"/>
</dbReference>
<feature type="domain" description="BACON" evidence="1">
    <location>
        <begin position="239"/>
        <end position="293"/>
    </location>
</feature>
<sequence length="720" mass="80047">YDERNAAIVLTCAGERTTFTVSQKQKDALLLTSDKVELDATGGDFTLALQANVSVSYEIEPGADWLKPADASTKALEDLAFAFHAEENPDTESRQATITLSGNGLAETVTVYQAGTAPVLVLGQQEYIVGSAGETLTVELQSNTDYRVQLPAVDWLTEADTRSLSAYTHYFAVAPNDTYDARTAEIIFTTTDGTLADTVRVTQVQQDAILLAQREYAFPAEGGTLRFSVQANVQPEVLCDAGWLHPVETRGLTEHTFAYTVDENTGYDARQADLIVRDANNPSLADTLTVRQAYRDALIVAQREYDIPAEGGTLDFHVQTNATLEAVSSADWLTRLPDTRALRDEVLHFAVAANTGYDAREATVIIRSTSDPACADTVLVRQGYQDAIIVAQREYDVPGTGGTLDFTVQTNVDVTATADVDWITQAPDTRGLVEKNLCFDIAPNEGTEARQGTITLSGGGVTQAITVRQEAYEEPDLVRVEYRTGYTWEEAHDNLPLLYYATVYRDRYYSNGEVITDTFVDTGHMVSLSASRDPEKAGSYSPEDEISIIYSEQTKNSDDQHLVIQCSLQVSDIEALSTEIGRDEPDPAGNWNEYVISKTYDDNSFISASDVPCSQEWGTDNRQQGWYFNDCGFMKRLDVCYQGKETIYRGMCRYNITMAVYDQFLVIDGRRIDFLEYRPDFHFNLLTKDIPNGIEHTYECRFEFMGRDFYVAVINTITQL</sequence>
<dbReference type="Gene3D" id="2.60.40.10">
    <property type="entry name" value="Immunoglobulins"/>
    <property type="match status" value="5"/>
</dbReference>
<dbReference type="AlphaFoldDB" id="A0A9D1ZGS3"/>
<feature type="domain" description="BACON" evidence="1">
    <location>
        <begin position="415"/>
        <end position="470"/>
    </location>
</feature>
<comment type="caution">
    <text evidence="2">The sequence shown here is derived from an EMBL/GenBank/DDBJ whole genome shotgun (WGS) entry which is preliminary data.</text>
</comment>
<dbReference type="Proteomes" id="UP000886851">
    <property type="component" value="Unassembled WGS sequence"/>
</dbReference>
<evidence type="ECO:0000259" key="1">
    <source>
        <dbReference type="Pfam" id="PF13004"/>
    </source>
</evidence>
<reference evidence="2" key="2">
    <citation type="submission" date="2021-04" db="EMBL/GenBank/DDBJ databases">
        <authorList>
            <person name="Gilroy R."/>
        </authorList>
    </citation>
    <scope>NUCLEOTIDE SEQUENCE</scope>
    <source>
        <strain evidence="2">Gambia2-208</strain>
    </source>
</reference>
<gene>
    <name evidence="2" type="ORF">H9824_01880</name>
</gene>
<name>A0A9D1ZGS3_9BACE</name>
<organism evidence="2 3">
    <name type="scientific">Candidatus Bacteroides pullicola</name>
    <dbReference type="NCBI Taxonomy" id="2838475"/>
    <lineage>
        <taxon>Bacteria</taxon>
        <taxon>Pseudomonadati</taxon>
        <taxon>Bacteroidota</taxon>
        <taxon>Bacteroidia</taxon>
        <taxon>Bacteroidales</taxon>
        <taxon>Bacteroidaceae</taxon>
        <taxon>Bacteroides</taxon>
    </lineage>
</organism>
<dbReference type="InterPro" id="IPR024361">
    <property type="entry name" value="BACON"/>
</dbReference>
<protein>
    <submittedName>
        <fullName evidence="2">BACON domain-containing protein</fullName>
    </submittedName>
</protein>
<evidence type="ECO:0000313" key="3">
    <source>
        <dbReference type="Proteomes" id="UP000886851"/>
    </source>
</evidence>
<accession>A0A9D1ZGS3</accession>
<proteinExistence type="predicted"/>
<feature type="non-terminal residue" evidence="2">
    <location>
        <position position="1"/>
    </location>
</feature>
<feature type="domain" description="BACON" evidence="1">
    <location>
        <begin position="328"/>
        <end position="369"/>
    </location>
</feature>
<dbReference type="Pfam" id="PF13004">
    <property type="entry name" value="BACON"/>
    <property type="match status" value="5"/>
</dbReference>
<dbReference type="CDD" id="cd14948">
    <property type="entry name" value="BACON"/>
    <property type="match status" value="5"/>
</dbReference>
<feature type="domain" description="BACON" evidence="1">
    <location>
        <begin position="151"/>
        <end position="203"/>
    </location>
</feature>